<feature type="region of interest" description="Disordered" evidence="1">
    <location>
        <begin position="163"/>
        <end position="194"/>
    </location>
</feature>
<evidence type="ECO:0000313" key="2">
    <source>
        <dbReference type="EMBL" id="MBW0461841.1"/>
    </source>
</evidence>
<feature type="compositionally biased region" description="Basic and acidic residues" evidence="1">
    <location>
        <begin position="171"/>
        <end position="194"/>
    </location>
</feature>
<keyword evidence="3" id="KW-1185">Reference proteome</keyword>
<evidence type="ECO:0000256" key="1">
    <source>
        <dbReference type="SAM" id="MobiDB-lite"/>
    </source>
</evidence>
<comment type="caution">
    <text evidence="2">The sequence shown here is derived from an EMBL/GenBank/DDBJ whole genome shotgun (WGS) entry which is preliminary data.</text>
</comment>
<dbReference type="AlphaFoldDB" id="A0A9Q3BB76"/>
<name>A0A9Q3BB76_9BASI</name>
<accession>A0A9Q3BB76</accession>
<gene>
    <name evidence="2" type="ORF">O181_001556</name>
</gene>
<organism evidence="2 3">
    <name type="scientific">Austropuccinia psidii MF-1</name>
    <dbReference type="NCBI Taxonomy" id="1389203"/>
    <lineage>
        <taxon>Eukaryota</taxon>
        <taxon>Fungi</taxon>
        <taxon>Dikarya</taxon>
        <taxon>Basidiomycota</taxon>
        <taxon>Pucciniomycotina</taxon>
        <taxon>Pucciniomycetes</taxon>
        <taxon>Pucciniales</taxon>
        <taxon>Sphaerophragmiaceae</taxon>
        <taxon>Austropuccinia</taxon>
    </lineage>
</organism>
<dbReference type="EMBL" id="AVOT02000230">
    <property type="protein sequence ID" value="MBW0461841.1"/>
    <property type="molecule type" value="Genomic_DNA"/>
</dbReference>
<reference evidence="2" key="1">
    <citation type="submission" date="2021-03" db="EMBL/GenBank/DDBJ databases">
        <title>Draft genome sequence of rust myrtle Austropuccinia psidii MF-1, a brazilian biotype.</title>
        <authorList>
            <person name="Quecine M.C."/>
            <person name="Pachon D.M.R."/>
            <person name="Bonatelli M.L."/>
            <person name="Correr F.H."/>
            <person name="Franceschini L.M."/>
            <person name="Leite T.F."/>
            <person name="Margarido G.R.A."/>
            <person name="Almeida C.A."/>
            <person name="Ferrarezi J.A."/>
            <person name="Labate C.A."/>
        </authorList>
    </citation>
    <scope>NUCLEOTIDE SEQUENCE</scope>
    <source>
        <strain evidence="2">MF-1</strain>
    </source>
</reference>
<evidence type="ECO:0000313" key="3">
    <source>
        <dbReference type="Proteomes" id="UP000765509"/>
    </source>
</evidence>
<proteinExistence type="predicted"/>
<sequence length="213" mass="24636">MMIRLINTRLLSPVVRMLEQDVRYEIKPMIQIAKVAARSYREISVKKSEYKEKNQANCIKNHWLKDSLPQAPNLCLWVKQTKVSHFGVNQMDRQFSTKQPKNENNERYIFANVDTDYFPRCILSRPQLHPLSFFEQSIQSVGESNPKGTDESGRLKTDNVELKQEALQSSRTERITDSAPEAKEARRTEGHEASEEVLLIANQITKTLHYADS</sequence>
<protein>
    <submittedName>
        <fullName evidence="2">Uncharacterized protein</fullName>
    </submittedName>
</protein>
<dbReference type="Proteomes" id="UP000765509">
    <property type="component" value="Unassembled WGS sequence"/>
</dbReference>